<dbReference type="OrthoDB" id="10254877at2759"/>
<dbReference type="FunFam" id="2.40.110.10:FF:000001">
    <property type="entry name" value="Acyl-CoA dehydrogenase, mitochondrial"/>
    <property type="match status" value="1"/>
</dbReference>
<sequence length="411" mass="44358">MLNHLCRHVWSRAIPFPKISGMQLSNFSSLPETHEMLRKTCRDFADAELKPIASKIDKEHLYPHKQIELMGALGLMGIAVPEEFGGAGLDYLAYSVALEEISRGCASAGVIMSVNNSLYSGPIDKFGTAEQKNQFLPTFMTGHKVGCFALSEPGNGSDAGAASTVAVDRGSDYCLTGTKAWITNGYEAEAAVVFATTDKSKKHQGISAFIVPKPCDGLSLGKKEDKLGIRGSSTVNLIFDDCPVPRANLLGEPGMGFKIAMMTLDAGRIGIASQALGIAQAAFECALDYADKRQAFGAPILKLQSIQNKIAEMALRIESARLLTHRAAALKDEGKPYTKEAAMAKLHASETATYVSHQAIQVLGGMGYVSDMPAERHYRDARITEIYEGTSEIQRLVIANAVIKEFKSMVM</sequence>
<dbReference type="Gene3D" id="1.20.140.10">
    <property type="entry name" value="Butyryl-CoA Dehydrogenase, subunit A, domain 3"/>
    <property type="match status" value="1"/>
</dbReference>
<dbReference type="SUPFAM" id="SSF56645">
    <property type="entry name" value="Acyl-CoA dehydrogenase NM domain-like"/>
    <property type="match status" value="1"/>
</dbReference>
<comment type="catalytic activity">
    <reaction evidence="13">
        <text>butanoyl-CoA + oxidized [electron-transfer flavoprotein] + H(+) = (2E)-butenoyl-CoA + reduced [electron-transfer flavoprotein]</text>
        <dbReference type="Rhea" id="RHEA:24004"/>
        <dbReference type="Rhea" id="RHEA-COMP:10685"/>
        <dbReference type="Rhea" id="RHEA-COMP:10686"/>
        <dbReference type="ChEBI" id="CHEBI:15378"/>
        <dbReference type="ChEBI" id="CHEBI:57332"/>
        <dbReference type="ChEBI" id="CHEBI:57371"/>
        <dbReference type="ChEBI" id="CHEBI:57692"/>
        <dbReference type="ChEBI" id="CHEBI:58307"/>
        <dbReference type="EC" id="1.3.8.1"/>
    </reaction>
    <physiologicalReaction direction="left-to-right" evidence="13">
        <dbReference type="Rhea" id="RHEA:24005"/>
    </physiologicalReaction>
</comment>
<dbReference type="GO" id="GO:0046359">
    <property type="term" value="P:butyrate catabolic process"/>
    <property type="evidence" value="ECO:0007669"/>
    <property type="project" value="TreeGrafter"/>
</dbReference>
<reference evidence="19" key="1">
    <citation type="submission" date="2025-08" db="UniProtKB">
        <authorList>
            <consortium name="RefSeq"/>
        </authorList>
    </citation>
    <scope>IDENTIFICATION</scope>
    <source>
        <tissue evidence="19">Whole organism</tissue>
    </source>
</reference>
<evidence type="ECO:0000256" key="3">
    <source>
        <dbReference type="ARBA" id="ARBA00009347"/>
    </source>
</evidence>
<evidence type="ECO:0000259" key="16">
    <source>
        <dbReference type="Pfam" id="PF02770"/>
    </source>
</evidence>
<comment type="similarity">
    <text evidence="3 14">Belongs to the acyl-CoA dehydrogenase family.</text>
</comment>
<dbReference type="GO" id="GO:0033539">
    <property type="term" value="P:fatty acid beta-oxidation using acyl-CoA dehydrogenase"/>
    <property type="evidence" value="ECO:0007669"/>
    <property type="project" value="TreeGrafter"/>
</dbReference>
<dbReference type="Pfam" id="PF02770">
    <property type="entry name" value="Acyl-CoA_dh_M"/>
    <property type="match status" value="1"/>
</dbReference>
<evidence type="ECO:0000256" key="5">
    <source>
        <dbReference type="ARBA" id="ARBA00022630"/>
    </source>
</evidence>
<evidence type="ECO:0000256" key="12">
    <source>
        <dbReference type="ARBA" id="ARBA00049192"/>
    </source>
</evidence>
<dbReference type="EC" id="1.3.8.1" evidence="4"/>
<dbReference type="GO" id="GO:0005739">
    <property type="term" value="C:mitochondrion"/>
    <property type="evidence" value="ECO:0007669"/>
    <property type="project" value="TreeGrafter"/>
</dbReference>
<dbReference type="Pfam" id="PF02771">
    <property type="entry name" value="Acyl-CoA_dh_N"/>
    <property type="match status" value="1"/>
</dbReference>
<protein>
    <recommendedName>
        <fullName evidence="9">Short-chain specific acyl-CoA dehydrogenase, mitochondrial</fullName>
        <ecNumber evidence="4">1.3.8.1</ecNumber>
    </recommendedName>
    <alternativeName>
        <fullName evidence="8">Butyryl-CoA dehydrogenase</fullName>
    </alternativeName>
</protein>
<proteinExistence type="inferred from homology"/>
<dbReference type="PANTHER" id="PTHR43884:SF12">
    <property type="entry name" value="ISOVALERYL-COA DEHYDROGENASE, MITOCHONDRIAL-RELATED"/>
    <property type="match status" value="1"/>
</dbReference>
<evidence type="ECO:0000256" key="4">
    <source>
        <dbReference type="ARBA" id="ARBA00012046"/>
    </source>
</evidence>
<dbReference type="KEGG" id="hazt:108671496"/>
<dbReference type="GeneID" id="108671496"/>
<keyword evidence="18" id="KW-1185">Reference proteome</keyword>
<evidence type="ECO:0000256" key="7">
    <source>
        <dbReference type="ARBA" id="ARBA00023002"/>
    </source>
</evidence>
<keyword evidence="6 14" id="KW-0274">FAD</keyword>
<dbReference type="RefSeq" id="XP_018014539.1">
    <property type="nucleotide sequence ID" value="XM_018159050.2"/>
</dbReference>
<comment type="cofactor">
    <cofactor evidence="1 14">
        <name>FAD</name>
        <dbReference type="ChEBI" id="CHEBI:57692"/>
    </cofactor>
</comment>
<comment type="catalytic activity">
    <reaction evidence="12">
        <text>hexanoyl-CoA + oxidized [electron-transfer flavoprotein] + H(+) = (2E)-hexenoyl-CoA + reduced [electron-transfer flavoprotein]</text>
        <dbReference type="Rhea" id="RHEA:43464"/>
        <dbReference type="Rhea" id="RHEA-COMP:10685"/>
        <dbReference type="Rhea" id="RHEA-COMP:10686"/>
        <dbReference type="ChEBI" id="CHEBI:15378"/>
        <dbReference type="ChEBI" id="CHEBI:57692"/>
        <dbReference type="ChEBI" id="CHEBI:58307"/>
        <dbReference type="ChEBI" id="CHEBI:62077"/>
        <dbReference type="ChEBI" id="CHEBI:62620"/>
    </reaction>
    <physiologicalReaction direction="left-to-right" evidence="12">
        <dbReference type="Rhea" id="RHEA:43465"/>
    </physiologicalReaction>
</comment>
<dbReference type="GO" id="GO:0016937">
    <property type="term" value="F:short-chain fatty acyl-CoA dehydrogenase activity"/>
    <property type="evidence" value="ECO:0007669"/>
    <property type="project" value="UniProtKB-EC"/>
</dbReference>
<dbReference type="PROSITE" id="PS00073">
    <property type="entry name" value="ACYL_COA_DH_2"/>
    <property type="match status" value="1"/>
</dbReference>
<feature type="domain" description="Acyl-CoA dehydrogenase/oxidase C-terminal" evidence="15">
    <location>
        <begin position="254"/>
        <end position="402"/>
    </location>
</feature>
<dbReference type="OMA" id="LYREAPM"/>
<keyword evidence="5 14" id="KW-0285">Flavoprotein</keyword>
<gene>
    <name evidence="19" type="primary">LOC108671496</name>
</gene>
<dbReference type="Pfam" id="PF00441">
    <property type="entry name" value="Acyl-CoA_dh_1"/>
    <property type="match status" value="1"/>
</dbReference>
<dbReference type="FunFam" id="1.10.540.10:FF:000002">
    <property type="entry name" value="Acyl-CoA dehydrogenase FadE19"/>
    <property type="match status" value="1"/>
</dbReference>
<name>A0A8B7NLJ6_HYAAZ</name>
<dbReference type="Gene3D" id="2.40.110.10">
    <property type="entry name" value="Butyryl-CoA Dehydrogenase, subunit A, domain 2"/>
    <property type="match status" value="1"/>
</dbReference>
<dbReference type="CTD" id="42364"/>
<keyword evidence="7 14" id="KW-0560">Oxidoreductase</keyword>
<dbReference type="InterPro" id="IPR013786">
    <property type="entry name" value="AcylCoA_DH/ox_N"/>
</dbReference>
<evidence type="ECO:0000259" key="17">
    <source>
        <dbReference type="Pfam" id="PF02771"/>
    </source>
</evidence>
<comment type="catalytic activity">
    <reaction evidence="11">
        <text>pentanoyl-CoA + oxidized [electron-transfer flavoprotein] + H(+) = (2E)-pentenoyl-CoA + reduced [electron-transfer flavoprotein]</text>
        <dbReference type="Rhea" id="RHEA:43456"/>
        <dbReference type="Rhea" id="RHEA-COMP:10685"/>
        <dbReference type="Rhea" id="RHEA-COMP:10686"/>
        <dbReference type="ChEBI" id="CHEBI:15378"/>
        <dbReference type="ChEBI" id="CHEBI:57389"/>
        <dbReference type="ChEBI" id="CHEBI:57692"/>
        <dbReference type="ChEBI" id="CHEBI:58307"/>
        <dbReference type="ChEBI" id="CHEBI:86160"/>
    </reaction>
    <physiologicalReaction direction="left-to-right" evidence="11">
        <dbReference type="Rhea" id="RHEA:43457"/>
    </physiologicalReaction>
</comment>
<dbReference type="InterPro" id="IPR009075">
    <property type="entry name" value="AcylCo_DH/oxidase_C"/>
</dbReference>
<dbReference type="InterPro" id="IPR046373">
    <property type="entry name" value="Acyl-CoA_Oxase/DH_mid-dom_sf"/>
</dbReference>
<evidence type="ECO:0000256" key="2">
    <source>
        <dbReference type="ARBA" id="ARBA00005198"/>
    </source>
</evidence>
<organism evidence="18 19">
    <name type="scientific">Hyalella azteca</name>
    <name type="common">Amphipod</name>
    <dbReference type="NCBI Taxonomy" id="294128"/>
    <lineage>
        <taxon>Eukaryota</taxon>
        <taxon>Metazoa</taxon>
        <taxon>Ecdysozoa</taxon>
        <taxon>Arthropoda</taxon>
        <taxon>Crustacea</taxon>
        <taxon>Multicrustacea</taxon>
        <taxon>Malacostraca</taxon>
        <taxon>Eumalacostraca</taxon>
        <taxon>Peracarida</taxon>
        <taxon>Amphipoda</taxon>
        <taxon>Senticaudata</taxon>
        <taxon>Talitrida</taxon>
        <taxon>Talitroidea</taxon>
        <taxon>Hyalellidae</taxon>
        <taxon>Hyalella</taxon>
    </lineage>
</organism>
<dbReference type="AlphaFoldDB" id="A0A8B7NLJ6"/>
<dbReference type="Gene3D" id="1.10.540.10">
    <property type="entry name" value="Acyl-CoA dehydrogenase/oxidase, N-terminal domain"/>
    <property type="match status" value="1"/>
</dbReference>
<evidence type="ECO:0000256" key="10">
    <source>
        <dbReference type="ARBA" id="ARBA00045387"/>
    </source>
</evidence>
<dbReference type="SUPFAM" id="SSF47203">
    <property type="entry name" value="Acyl-CoA dehydrogenase C-terminal domain-like"/>
    <property type="match status" value="1"/>
</dbReference>
<dbReference type="PANTHER" id="PTHR43884">
    <property type="entry name" value="ACYL-COA DEHYDROGENASE"/>
    <property type="match status" value="1"/>
</dbReference>
<evidence type="ECO:0000259" key="15">
    <source>
        <dbReference type="Pfam" id="PF00441"/>
    </source>
</evidence>
<comment type="function">
    <text evidence="10">Short-chain specific acyl-CoA dehydrogenase is one of the acyl-CoA dehydrogenases that catalyze the first step of mitochondrial fatty acid beta-oxidation, an aerobic process breaking down fatty acids into acetyl-CoA and allowing the production of energy from fats. The first step of fatty acid beta-oxidation consists in the removal of one hydrogen from C-2 and C-3 of the straight-chain fatty acyl-CoA thioester, resulting in the formation of trans-2-enoyl-CoA. Among the different mitochondrial acyl-CoA dehydrogenases, short-chain specific acyl-CoA dehydrogenase acts specifically on acyl-CoAs with saturated 4 to 6 carbons long primary chains.</text>
</comment>
<dbReference type="FunFam" id="1.20.140.10:FF:000004">
    <property type="entry name" value="Acyl-CoA dehydrogenase FadE25"/>
    <property type="match status" value="1"/>
</dbReference>
<evidence type="ECO:0000256" key="11">
    <source>
        <dbReference type="ARBA" id="ARBA00048499"/>
    </source>
</evidence>
<evidence type="ECO:0000313" key="18">
    <source>
        <dbReference type="Proteomes" id="UP000694843"/>
    </source>
</evidence>
<evidence type="ECO:0000256" key="8">
    <source>
        <dbReference type="ARBA" id="ARBA00031895"/>
    </source>
</evidence>
<feature type="domain" description="Acyl-CoA dehydrogenase/oxidase N-terminal" evidence="17">
    <location>
        <begin position="32"/>
        <end position="142"/>
    </location>
</feature>
<dbReference type="GO" id="GO:0050660">
    <property type="term" value="F:flavin adenine dinucleotide binding"/>
    <property type="evidence" value="ECO:0007669"/>
    <property type="project" value="InterPro"/>
</dbReference>
<dbReference type="InterPro" id="IPR036250">
    <property type="entry name" value="AcylCo_DH-like_C"/>
</dbReference>
<dbReference type="Proteomes" id="UP000694843">
    <property type="component" value="Unplaced"/>
</dbReference>
<feature type="domain" description="Acyl-CoA oxidase/dehydrogenase middle" evidence="16">
    <location>
        <begin position="147"/>
        <end position="242"/>
    </location>
</feature>
<accession>A0A8B7NLJ6</accession>
<evidence type="ECO:0000313" key="19">
    <source>
        <dbReference type="RefSeq" id="XP_018014539.1"/>
    </source>
</evidence>
<dbReference type="PROSITE" id="PS00072">
    <property type="entry name" value="ACYL_COA_DH_1"/>
    <property type="match status" value="1"/>
</dbReference>
<dbReference type="InterPro" id="IPR009100">
    <property type="entry name" value="AcylCoA_DH/oxidase_NM_dom_sf"/>
</dbReference>
<comment type="pathway">
    <text evidence="2">Lipid metabolism; mitochondrial fatty acid beta-oxidation.</text>
</comment>
<dbReference type="PIRSF" id="PIRSF016578">
    <property type="entry name" value="HsaA"/>
    <property type="match status" value="1"/>
</dbReference>
<evidence type="ECO:0000256" key="6">
    <source>
        <dbReference type="ARBA" id="ARBA00022827"/>
    </source>
</evidence>
<evidence type="ECO:0000256" key="1">
    <source>
        <dbReference type="ARBA" id="ARBA00001974"/>
    </source>
</evidence>
<evidence type="ECO:0000256" key="13">
    <source>
        <dbReference type="ARBA" id="ARBA00050758"/>
    </source>
</evidence>
<dbReference type="InterPro" id="IPR006091">
    <property type="entry name" value="Acyl-CoA_Oxase/DH_mid-dom"/>
</dbReference>
<dbReference type="InterPro" id="IPR006089">
    <property type="entry name" value="Acyl-CoA_DH_CS"/>
</dbReference>
<dbReference type="InterPro" id="IPR037069">
    <property type="entry name" value="AcylCoA_DH/ox_N_sf"/>
</dbReference>
<evidence type="ECO:0000256" key="9">
    <source>
        <dbReference type="ARBA" id="ARBA00044204"/>
    </source>
</evidence>
<evidence type="ECO:0000256" key="14">
    <source>
        <dbReference type="RuleBase" id="RU362125"/>
    </source>
</evidence>
<dbReference type="CDD" id="cd01158">
    <property type="entry name" value="SCAD_SBCAD"/>
    <property type="match status" value="1"/>
</dbReference>